<evidence type="ECO:0000256" key="13">
    <source>
        <dbReference type="ARBA" id="ARBA00042156"/>
    </source>
</evidence>
<keyword evidence="16" id="KW-1185">Reference proteome</keyword>
<keyword evidence="10" id="KW-0234">DNA repair</keyword>
<dbReference type="PROSITE" id="PS00211">
    <property type="entry name" value="ABC_TRANSPORTER_1"/>
    <property type="match status" value="1"/>
</dbReference>
<keyword evidence="5" id="KW-0227">DNA damage</keyword>
<dbReference type="Pfam" id="PF17760">
    <property type="entry name" value="UvrA_inter"/>
    <property type="match status" value="1"/>
</dbReference>
<dbReference type="InterPro" id="IPR003439">
    <property type="entry name" value="ABC_transporter-like_ATP-bd"/>
</dbReference>
<keyword evidence="7" id="KW-0067">ATP-binding</keyword>
<keyword evidence="8" id="KW-0267">Excision nuclease</keyword>
<dbReference type="RefSeq" id="WP_200163415.1">
    <property type="nucleotide sequence ID" value="NZ_JAENIH010000048.1"/>
</dbReference>
<gene>
    <name evidence="15" type="ORF">GCM10007047_05430</name>
</gene>
<dbReference type="GO" id="GO:0005737">
    <property type="term" value="C:cytoplasm"/>
    <property type="evidence" value="ECO:0007669"/>
    <property type="project" value="UniProtKB-SubCell"/>
</dbReference>
<proteinExistence type="inferred from homology"/>
<comment type="subcellular location">
    <subcellularLocation>
        <location evidence="1">Cytoplasm</location>
    </subcellularLocation>
</comment>
<evidence type="ECO:0000256" key="7">
    <source>
        <dbReference type="ARBA" id="ARBA00022840"/>
    </source>
</evidence>
<dbReference type="InterPro" id="IPR027417">
    <property type="entry name" value="P-loop_NTPase"/>
</dbReference>
<dbReference type="InterPro" id="IPR017871">
    <property type="entry name" value="ABC_transporter-like_CS"/>
</dbReference>
<dbReference type="InterPro" id="IPR013815">
    <property type="entry name" value="ATP_grasp_subdomain_1"/>
</dbReference>
<keyword evidence="3" id="KW-0677">Repeat</keyword>
<dbReference type="Gene3D" id="1.10.8.280">
    <property type="entry name" value="ABC transporter ATPase domain-like"/>
    <property type="match status" value="1"/>
</dbReference>
<keyword evidence="6" id="KW-0228">DNA excision</keyword>
<evidence type="ECO:0000256" key="5">
    <source>
        <dbReference type="ARBA" id="ARBA00022763"/>
    </source>
</evidence>
<evidence type="ECO:0000256" key="8">
    <source>
        <dbReference type="ARBA" id="ARBA00022881"/>
    </source>
</evidence>
<evidence type="ECO:0000256" key="9">
    <source>
        <dbReference type="ARBA" id="ARBA00023125"/>
    </source>
</evidence>
<evidence type="ECO:0000256" key="10">
    <source>
        <dbReference type="ARBA" id="ARBA00023204"/>
    </source>
</evidence>
<dbReference type="InterPro" id="IPR041102">
    <property type="entry name" value="UvrA_inter"/>
</dbReference>
<keyword evidence="4" id="KW-0547">Nucleotide-binding</keyword>
<dbReference type="GO" id="GO:0006281">
    <property type="term" value="P:DNA repair"/>
    <property type="evidence" value="ECO:0007669"/>
    <property type="project" value="UniProtKB-KW"/>
</dbReference>
<dbReference type="SUPFAM" id="SSF52540">
    <property type="entry name" value="P-loop containing nucleoside triphosphate hydrolases"/>
    <property type="match status" value="2"/>
</dbReference>
<dbReference type="GO" id="GO:0003677">
    <property type="term" value="F:DNA binding"/>
    <property type="evidence" value="ECO:0007669"/>
    <property type="project" value="UniProtKB-KW"/>
</dbReference>
<dbReference type="AlphaFoldDB" id="A0A8J3DFK3"/>
<evidence type="ECO:0000256" key="3">
    <source>
        <dbReference type="ARBA" id="ARBA00022737"/>
    </source>
</evidence>
<dbReference type="Gene3D" id="1.20.1580.10">
    <property type="entry name" value="ABC transporter ATPase like domain"/>
    <property type="match status" value="3"/>
</dbReference>
<dbReference type="Gene3D" id="3.30.1490.20">
    <property type="entry name" value="ATP-grasp fold, A domain"/>
    <property type="match status" value="1"/>
</dbReference>
<evidence type="ECO:0000313" key="15">
    <source>
        <dbReference type="EMBL" id="GHB92972.1"/>
    </source>
</evidence>
<dbReference type="GO" id="GO:0005524">
    <property type="term" value="F:ATP binding"/>
    <property type="evidence" value="ECO:0007669"/>
    <property type="project" value="UniProtKB-KW"/>
</dbReference>
<comment type="caution">
    <text evidence="15">The sequence shown here is derived from an EMBL/GenBank/DDBJ whole genome shotgun (WGS) entry which is preliminary data.</text>
</comment>
<dbReference type="PANTHER" id="PTHR43152:SF3">
    <property type="entry name" value="UVRABC SYSTEM PROTEIN A"/>
    <property type="match status" value="1"/>
</dbReference>
<evidence type="ECO:0000259" key="14">
    <source>
        <dbReference type="PROSITE" id="PS50893"/>
    </source>
</evidence>
<dbReference type="PROSITE" id="PS50893">
    <property type="entry name" value="ABC_TRANSPORTER_2"/>
    <property type="match status" value="1"/>
</dbReference>
<evidence type="ECO:0000256" key="4">
    <source>
        <dbReference type="ARBA" id="ARBA00022741"/>
    </source>
</evidence>
<reference evidence="15" key="2">
    <citation type="submission" date="2020-09" db="EMBL/GenBank/DDBJ databases">
        <authorList>
            <person name="Sun Q."/>
            <person name="Kim S."/>
        </authorList>
    </citation>
    <scope>NUCLEOTIDE SEQUENCE</scope>
    <source>
        <strain evidence="15">KCTC 12870</strain>
    </source>
</reference>
<dbReference type="Gene3D" id="3.40.50.300">
    <property type="entry name" value="P-loop containing nucleotide triphosphate hydrolases"/>
    <property type="match status" value="3"/>
</dbReference>
<dbReference type="Proteomes" id="UP000642829">
    <property type="component" value="Unassembled WGS sequence"/>
</dbReference>
<evidence type="ECO:0000256" key="1">
    <source>
        <dbReference type="ARBA" id="ARBA00004496"/>
    </source>
</evidence>
<reference evidence="15" key="1">
    <citation type="journal article" date="2014" name="Int. J. Syst. Evol. Microbiol.">
        <title>Complete genome sequence of Corynebacterium casei LMG S-19264T (=DSM 44701T), isolated from a smear-ripened cheese.</title>
        <authorList>
            <consortium name="US DOE Joint Genome Institute (JGI-PGF)"/>
            <person name="Walter F."/>
            <person name="Albersmeier A."/>
            <person name="Kalinowski J."/>
            <person name="Ruckert C."/>
        </authorList>
    </citation>
    <scope>NUCLEOTIDE SEQUENCE</scope>
    <source>
        <strain evidence="15">KCTC 12870</strain>
    </source>
</reference>
<accession>A0A8J3DFK3</accession>
<organism evidence="15 16">
    <name type="scientific">Cerasicoccus arenae</name>
    <dbReference type="NCBI Taxonomy" id="424488"/>
    <lineage>
        <taxon>Bacteria</taxon>
        <taxon>Pseudomonadati</taxon>
        <taxon>Verrucomicrobiota</taxon>
        <taxon>Opitutia</taxon>
        <taxon>Puniceicoccales</taxon>
        <taxon>Cerasicoccaceae</taxon>
        <taxon>Cerasicoccus</taxon>
    </lineage>
</organism>
<evidence type="ECO:0000313" key="16">
    <source>
        <dbReference type="Proteomes" id="UP000642829"/>
    </source>
</evidence>
<keyword evidence="9" id="KW-0238">DNA-binding</keyword>
<protein>
    <recommendedName>
        <fullName evidence="12">UvrABC system protein A</fullName>
    </recommendedName>
    <alternativeName>
        <fullName evidence="13">Excinuclease ABC subunit A</fullName>
    </alternativeName>
</protein>
<evidence type="ECO:0000256" key="2">
    <source>
        <dbReference type="ARBA" id="ARBA00022490"/>
    </source>
</evidence>
<sequence>MRNLDVRIPHGQFNVVTGVSGSGKSSLAFDIIFAEGQRRFLESMSSYARQFVEQLPRPDIDDLRGIPPTVAIEQRITRGTRKSTVATITEVAQYLRLLYAKAGVQHSPTTGEPVAAQSMASIKRRLSDAIDSPSAKQSSALYLCAPLIRARKGHHQPLANWAEDHGYSLLRCDGELVEVTNFEKLDRYREHDIELALDLGKPADRKDRANVLLDEALKLGKGSSFLLLGSGELLAWFSTSRTDPVTGEAFPELDPKHFSWNSPKGWCPTCRGHGMIHEWMLEHEDYEEIPDDVAGGQTCPECSGERLNTTSRAVRLPVKKAAIRKLLASEAQTISLPELLALPPASLLTILANLKLDARGKQISEEIIPEVEERLRFMDRVGLSYLTLDRATATLSGGEAQRIRLAAQLGSNLSGVLYVLDEPSIGLHARDNDDLIHSLKHLRDQGNTLLVVEHDDETMRAADHIIDLGPGAGVNGGQLLAEGNYQTIIKAEKSLTGRLLRDGIPHPLRGQYRKLPPKWNPKSRAKEPSWLVLREPRLRNLKGGELRLPLERLIMVSGVSGAGKSTLLRDLLHPAVDQAIQHETRKLTPKMIAAQSPLAATPDAFQELFDGNVFRKVIEVDQAPIGKTPRSTPATYIGAFDIIRNVFATLPEARMRGLTAGAFSFNTKGGRCETCKGAGRIKLEMAFLPNSYQPCDECNGVRYGKELLDLRWKDKNIADVLAMTFDEAATFFDFHSRLSDLMGLMVETGLGYLTLGQSSPTLSGGEAQRLKLVSELAAGLPSFKEKSRNILRRNLYILEEPTIGLHLSDCQRLIELLHRLVDQRHTVIVIEHNLDLIAEADYAVEIGPQGGENGGEILYQGPVAKLAQATNCPTAKYLKTLLNG</sequence>
<feature type="domain" description="ABC transporter" evidence="14">
    <location>
        <begin position="188"/>
        <end position="495"/>
    </location>
</feature>
<evidence type="ECO:0000256" key="12">
    <source>
        <dbReference type="ARBA" id="ARBA00039316"/>
    </source>
</evidence>
<evidence type="ECO:0000256" key="6">
    <source>
        <dbReference type="ARBA" id="ARBA00022769"/>
    </source>
</evidence>
<dbReference type="EMBL" id="BMXG01000002">
    <property type="protein sequence ID" value="GHB92972.1"/>
    <property type="molecule type" value="Genomic_DNA"/>
</dbReference>
<dbReference type="GO" id="GO:0004518">
    <property type="term" value="F:nuclease activity"/>
    <property type="evidence" value="ECO:0007669"/>
    <property type="project" value="UniProtKB-KW"/>
</dbReference>
<name>A0A8J3DFK3_9BACT</name>
<dbReference type="PANTHER" id="PTHR43152">
    <property type="entry name" value="UVRABC SYSTEM PROTEIN A"/>
    <property type="match status" value="1"/>
</dbReference>
<evidence type="ECO:0000256" key="11">
    <source>
        <dbReference type="ARBA" id="ARBA00038000"/>
    </source>
</evidence>
<dbReference type="GO" id="GO:0016887">
    <property type="term" value="F:ATP hydrolysis activity"/>
    <property type="evidence" value="ECO:0007669"/>
    <property type="project" value="InterPro"/>
</dbReference>
<comment type="similarity">
    <text evidence="11">Belongs to the ABC transporter superfamily. UvrA family.</text>
</comment>
<keyword evidence="2" id="KW-0963">Cytoplasm</keyword>